<keyword evidence="3" id="KW-0808">Transferase</keyword>
<dbReference type="OrthoDB" id="275177at2759"/>
<protein>
    <submittedName>
        <fullName evidence="3">Kinase D-interacting substrate of 220 kDa</fullName>
    </submittedName>
</protein>
<accession>A0A1Q9DBF7</accession>
<dbReference type="PROSITE" id="PS50297">
    <property type="entry name" value="ANK_REP_REGION"/>
    <property type="match status" value="1"/>
</dbReference>
<evidence type="ECO:0000313" key="4">
    <source>
        <dbReference type="Proteomes" id="UP000186817"/>
    </source>
</evidence>
<reference evidence="3 4" key="1">
    <citation type="submission" date="2016-02" db="EMBL/GenBank/DDBJ databases">
        <title>Genome analysis of coral dinoflagellate symbionts highlights evolutionary adaptations to a symbiotic lifestyle.</title>
        <authorList>
            <person name="Aranda M."/>
            <person name="Li Y."/>
            <person name="Liew Y.J."/>
            <person name="Baumgarten S."/>
            <person name="Simakov O."/>
            <person name="Wilson M."/>
            <person name="Piel J."/>
            <person name="Ashoor H."/>
            <person name="Bougouffa S."/>
            <person name="Bajic V.B."/>
            <person name="Ryu T."/>
            <person name="Ravasi T."/>
            <person name="Bayer T."/>
            <person name="Micklem G."/>
            <person name="Kim H."/>
            <person name="Bhak J."/>
            <person name="Lajeunesse T.C."/>
            <person name="Voolstra C.R."/>
        </authorList>
    </citation>
    <scope>NUCLEOTIDE SEQUENCE [LARGE SCALE GENOMIC DNA]</scope>
    <source>
        <strain evidence="3 4">CCMP2467</strain>
    </source>
</reference>
<dbReference type="Gene3D" id="3.40.50.300">
    <property type="entry name" value="P-loop containing nucleotide triphosphate hydrolases"/>
    <property type="match status" value="1"/>
</dbReference>
<keyword evidence="4" id="KW-1185">Reference proteome</keyword>
<evidence type="ECO:0000313" key="3">
    <source>
        <dbReference type="EMBL" id="OLP92498.1"/>
    </source>
</evidence>
<dbReference type="PANTHER" id="PTHR24173">
    <property type="entry name" value="ANKYRIN REPEAT CONTAINING"/>
    <property type="match status" value="1"/>
</dbReference>
<sequence>MLAPKDESGGAPNLFFFGLPGVGKTHCGEVLHHDFGYDFHDGDSWLPEDLKESLANGHGFTDEQRDRFAEEIARCIFQVKAAEVELAAKEGRLRRPIAIAQATFKRRHRDLIRRAHPDLVFVWVQAAENARMRRLRERDNVVDTALGSRMARDFEPPEQEKHVVLLNDLDDEPVEDAFRNMLDQAMRSPILIGARSRFNVSQAGRCNYKLYRSFSMETVESRADMPQGCASWQRTALMIAARHGQHDVVVRALETSCSQPQLDVVDEHGNTAVMIAAREGHQKVVEAIVAAGADLSIKNLAGQTAAEIAKTEEIRAVIAKGEAQAEAILRSILAMGGTETEAASKSSGLPQLPKELAALAAGMDVKFCAESPF</sequence>
<dbReference type="Pfam" id="PF12796">
    <property type="entry name" value="Ank_2"/>
    <property type="match status" value="1"/>
</dbReference>
<dbReference type="PROSITE" id="PS50088">
    <property type="entry name" value="ANK_REPEAT"/>
    <property type="match status" value="1"/>
</dbReference>
<evidence type="ECO:0000256" key="2">
    <source>
        <dbReference type="ARBA" id="ARBA00023043"/>
    </source>
</evidence>
<dbReference type="AlphaFoldDB" id="A0A1Q9DBF7"/>
<dbReference type="Gene3D" id="1.25.40.20">
    <property type="entry name" value="Ankyrin repeat-containing domain"/>
    <property type="match status" value="1"/>
</dbReference>
<dbReference type="InterPro" id="IPR036770">
    <property type="entry name" value="Ankyrin_rpt-contain_sf"/>
</dbReference>
<name>A0A1Q9DBF7_SYMMI</name>
<dbReference type="SUPFAM" id="SSF52540">
    <property type="entry name" value="P-loop containing nucleoside triphosphate hydrolases"/>
    <property type="match status" value="1"/>
</dbReference>
<dbReference type="SMART" id="SM00248">
    <property type="entry name" value="ANK"/>
    <property type="match status" value="2"/>
</dbReference>
<dbReference type="Proteomes" id="UP000186817">
    <property type="component" value="Unassembled WGS sequence"/>
</dbReference>
<dbReference type="EMBL" id="LSRX01000619">
    <property type="protein sequence ID" value="OLP92498.1"/>
    <property type="molecule type" value="Genomic_DNA"/>
</dbReference>
<gene>
    <name evidence="3" type="primary">kidins220</name>
    <name evidence="3" type="ORF">AK812_SmicGene25668</name>
</gene>
<dbReference type="PANTHER" id="PTHR24173:SF74">
    <property type="entry name" value="ANKYRIN REPEAT DOMAIN-CONTAINING PROTEIN 16"/>
    <property type="match status" value="1"/>
</dbReference>
<organism evidence="3 4">
    <name type="scientific">Symbiodinium microadriaticum</name>
    <name type="common">Dinoflagellate</name>
    <name type="synonym">Zooxanthella microadriatica</name>
    <dbReference type="NCBI Taxonomy" id="2951"/>
    <lineage>
        <taxon>Eukaryota</taxon>
        <taxon>Sar</taxon>
        <taxon>Alveolata</taxon>
        <taxon>Dinophyceae</taxon>
        <taxon>Suessiales</taxon>
        <taxon>Symbiodiniaceae</taxon>
        <taxon>Symbiodinium</taxon>
    </lineage>
</organism>
<keyword evidence="2" id="KW-0040">ANK repeat</keyword>
<dbReference type="GO" id="GO:0016301">
    <property type="term" value="F:kinase activity"/>
    <property type="evidence" value="ECO:0007669"/>
    <property type="project" value="UniProtKB-KW"/>
</dbReference>
<dbReference type="InterPro" id="IPR027417">
    <property type="entry name" value="P-loop_NTPase"/>
</dbReference>
<dbReference type="InterPro" id="IPR002110">
    <property type="entry name" value="Ankyrin_rpt"/>
</dbReference>
<keyword evidence="1" id="KW-0677">Repeat</keyword>
<dbReference type="SUPFAM" id="SSF48403">
    <property type="entry name" value="Ankyrin repeat"/>
    <property type="match status" value="1"/>
</dbReference>
<evidence type="ECO:0000256" key="1">
    <source>
        <dbReference type="ARBA" id="ARBA00022737"/>
    </source>
</evidence>
<comment type="caution">
    <text evidence="3">The sequence shown here is derived from an EMBL/GenBank/DDBJ whole genome shotgun (WGS) entry which is preliminary data.</text>
</comment>
<keyword evidence="3" id="KW-0418">Kinase</keyword>
<proteinExistence type="predicted"/>